<comment type="caution">
    <text evidence="3">The sequence shown here is derived from an EMBL/GenBank/DDBJ whole genome shotgun (WGS) entry which is preliminary data.</text>
</comment>
<proteinExistence type="predicted"/>
<feature type="non-terminal residue" evidence="3">
    <location>
        <position position="1"/>
    </location>
</feature>
<evidence type="ECO:0000313" key="4">
    <source>
        <dbReference type="Proteomes" id="UP001642484"/>
    </source>
</evidence>
<gene>
    <name evidence="3" type="ORF">CCMP2556_LOCUS31500</name>
</gene>
<dbReference type="PROSITE" id="PS50158">
    <property type="entry name" value="ZF_CCHC"/>
    <property type="match status" value="1"/>
</dbReference>
<name>A0ABP0NK54_9DINO</name>
<dbReference type="EMBL" id="CAXAMN010021866">
    <property type="protein sequence ID" value="CAK9064135.1"/>
    <property type="molecule type" value="Genomic_DNA"/>
</dbReference>
<keyword evidence="1" id="KW-0862">Zinc</keyword>
<protein>
    <recommendedName>
        <fullName evidence="2">CCHC-type domain-containing protein</fullName>
    </recommendedName>
</protein>
<keyword evidence="4" id="KW-1185">Reference proteome</keyword>
<dbReference type="InterPro" id="IPR036875">
    <property type="entry name" value="Znf_CCHC_sf"/>
</dbReference>
<evidence type="ECO:0000256" key="1">
    <source>
        <dbReference type="PROSITE-ProRule" id="PRU00047"/>
    </source>
</evidence>
<accession>A0ABP0NK54</accession>
<dbReference type="InterPro" id="IPR001878">
    <property type="entry name" value="Znf_CCHC"/>
</dbReference>
<keyword evidence="1" id="KW-0863">Zinc-finger</keyword>
<evidence type="ECO:0000313" key="3">
    <source>
        <dbReference type="EMBL" id="CAK9064135.1"/>
    </source>
</evidence>
<evidence type="ECO:0000259" key="2">
    <source>
        <dbReference type="PROSITE" id="PS50158"/>
    </source>
</evidence>
<organism evidence="3 4">
    <name type="scientific">Durusdinium trenchii</name>
    <dbReference type="NCBI Taxonomy" id="1381693"/>
    <lineage>
        <taxon>Eukaryota</taxon>
        <taxon>Sar</taxon>
        <taxon>Alveolata</taxon>
        <taxon>Dinophyceae</taxon>
        <taxon>Suessiales</taxon>
        <taxon>Symbiodiniaceae</taxon>
        <taxon>Durusdinium</taxon>
    </lineage>
</organism>
<reference evidence="3 4" key="1">
    <citation type="submission" date="2024-02" db="EMBL/GenBank/DDBJ databases">
        <authorList>
            <person name="Chen Y."/>
            <person name="Shah S."/>
            <person name="Dougan E. K."/>
            <person name="Thang M."/>
            <person name="Chan C."/>
        </authorList>
    </citation>
    <scope>NUCLEOTIDE SEQUENCE [LARGE SCALE GENOMIC DNA]</scope>
</reference>
<feature type="non-terminal residue" evidence="3">
    <location>
        <position position="198"/>
    </location>
</feature>
<keyword evidence="1" id="KW-0479">Metal-binding</keyword>
<dbReference type="SUPFAM" id="SSF57756">
    <property type="entry name" value="Retrovirus zinc finger-like domains"/>
    <property type="match status" value="1"/>
</dbReference>
<sequence>EAQLPCQLCGRKGHLGRNCPQQMRRKQRRWQQNLAPWRLFEMVLPVRPGTQQLCAILVATSEQAALGRVRAEAGEAAGGAASGKVSASKMFEAWTWVPSVEDVDATVDTAQDLELQAALLASLEAPEAVSHPVQELIAEKKCSKASKTKKHGVESAKSGKSDDLEVAEAIAHLALGRPGKKVTMNELNQEMLERVWVM</sequence>
<feature type="domain" description="CCHC-type" evidence="2">
    <location>
        <begin position="6"/>
        <end position="21"/>
    </location>
</feature>
<dbReference type="Proteomes" id="UP001642484">
    <property type="component" value="Unassembled WGS sequence"/>
</dbReference>